<comment type="caution">
    <text evidence="3">The sequence shown here is derived from an EMBL/GenBank/DDBJ whole genome shotgun (WGS) entry which is preliminary data.</text>
</comment>
<dbReference type="RefSeq" id="WP_048378804.1">
    <property type="nucleotide sequence ID" value="NZ_LDYE01000002.1"/>
</dbReference>
<keyword evidence="4" id="KW-1185">Reference proteome</keyword>
<sequence length="235" mass="24411">MKFALALVSVLIGAALIVLGLFGLVIGSVLSFIAFVLLGIAFGLPGLWWLLHARREKNGAVPLKRHWTAVGAASAVSACAGLAFVGGADAELNTGEATPTTTVVKTSTTTTTSTTKVRVTWTPSSVPEPTPEPIEEKAVDHCGEVGVHETGTTFFTDGTTDWTQQCADQMSAEADRAQQNQQMQGFIAPAPAPASANTYYPNCAAARAAGASPLYAGQPGYRAKLDRDGDGVACE</sequence>
<gene>
    <name evidence="3" type="ORF">ATK06_0527</name>
</gene>
<dbReference type="AlphaFoldDB" id="A0A2A9DM76"/>
<evidence type="ECO:0000313" key="4">
    <source>
        <dbReference type="Proteomes" id="UP000221653"/>
    </source>
</evidence>
<dbReference type="Proteomes" id="UP000221653">
    <property type="component" value="Unassembled WGS sequence"/>
</dbReference>
<protein>
    <submittedName>
        <fullName evidence="3">Excalibur calcium-binding domain-containing protein</fullName>
    </submittedName>
</protein>
<dbReference type="Pfam" id="PF05901">
    <property type="entry name" value="Excalibur"/>
    <property type="match status" value="1"/>
</dbReference>
<keyword evidence="1" id="KW-0472">Membrane</keyword>
<feature type="transmembrane region" description="Helical" evidence="1">
    <location>
        <begin position="32"/>
        <end position="51"/>
    </location>
</feature>
<evidence type="ECO:0000313" key="3">
    <source>
        <dbReference type="EMBL" id="PFG27466.1"/>
    </source>
</evidence>
<dbReference type="EMBL" id="PDJF01000001">
    <property type="protein sequence ID" value="PFG27466.1"/>
    <property type="molecule type" value="Genomic_DNA"/>
</dbReference>
<dbReference type="SMART" id="SM00894">
    <property type="entry name" value="Excalibur"/>
    <property type="match status" value="1"/>
</dbReference>
<feature type="transmembrane region" description="Helical" evidence="1">
    <location>
        <begin position="5"/>
        <end position="26"/>
    </location>
</feature>
<dbReference type="InterPro" id="IPR008613">
    <property type="entry name" value="Excalibur_Ca-bd_domain"/>
</dbReference>
<organism evidence="3 4">
    <name type="scientific">Corynebacterium renale</name>
    <dbReference type="NCBI Taxonomy" id="1724"/>
    <lineage>
        <taxon>Bacteria</taxon>
        <taxon>Bacillati</taxon>
        <taxon>Actinomycetota</taxon>
        <taxon>Actinomycetes</taxon>
        <taxon>Mycobacteriales</taxon>
        <taxon>Corynebacteriaceae</taxon>
        <taxon>Corynebacterium</taxon>
    </lineage>
</organism>
<keyword evidence="1" id="KW-1133">Transmembrane helix</keyword>
<evidence type="ECO:0000259" key="2">
    <source>
        <dbReference type="SMART" id="SM00894"/>
    </source>
</evidence>
<name>A0A2A9DM76_9CORY</name>
<evidence type="ECO:0000256" key="1">
    <source>
        <dbReference type="SAM" id="Phobius"/>
    </source>
</evidence>
<proteinExistence type="predicted"/>
<reference evidence="3 4" key="1">
    <citation type="submission" date="2017-10" db="EMBL/GenBank/DDBJ databases">
        <title>Sequencing the genomes of 1000 actinobacteria strains.</title>
        <authorList>
            <person name="Klenk H.-P."/>
        </authorList>
    </citation>
    <scope>NUCLEOTIDE SEQUENCE [LARGE SCALE GENOMIC DNA]</scope>
    <source>
        <strain evidence="3 4">DSM 20688</strain>
    </source>
</reference>
<accession>A0A2A9DM76</accession>
<keyword evidence="1" id="KW-0812">Transmembrane</keyword>
<feature type="domain" description="Excalibur calcium-binding" evidence="2">
    <location>
        <begin position="199"/>
        <end position="235"/>
    </location>
</feature>
<dbReference type="STRING" id="1724.GCA_001044175_00686"/>